<dbReference type="SUPFAM" id="SSF54427">
    <property type="entry name" value="NTF2-like"/>
    <property type="match status" value="1"/>
</dbReference>
<evidence type="ECO:0000259" key="1">
    <source>
        <dbReference type="Pfam" id="PF13577"/>
    </source>
</evidence>
<organism evidence="2 3">
    <name type="scientific">Novosphingobium bradum</name>
    <dbReference type="NCBI Taxonomy" id="1737444"/>
    <lineage>
        <taxon>Bacteria</taxon>
        <taxon>Pseudomonadati</taxon>
        <taxon>Pseudomonadota</taxon>
        <taxon>Alphaproteobacteria</taxon>
        <taxon>Sphingomonadales</taxon>
        <taxon>Sphingomonadaceae</taxon>
        <taxon>Novosphingobium</taxon>
    </lineage>
</organism>
<dbReference type="Gene3D" id="3.10.450.50">
    <property type="match status" value="1"/>
</dbReference>
<dbReference type="InterPro" id="IPR037401">
    <property type="entry name" value="SnoaL-like"/>
</dbReference>
<dbReference type="EMBL" id="JBHRTQ010000001">
    <property type="protein sequence ID" value="MFC3172825.1"/>
    <property type="molecule type" value="Genomic_DNA"/>
</dbReference>
<accession>A0ABV7IML1</accession>
<name>A0ABV7IML1_9SPHN</name>
<gene>
    <name evidence="2" type="ORF">ACFOD9_01020</name>
</gene>
<dbReference type="CDD" id="cd00531">
    <property type="entry name" value="NTF2_like"/>
    <property type="match status" value="1"/>
</dbReference>
<dbReference type="InterPro" id="IPR032710">
    <property type="entry name" value="NTF2-like_dom_sf"/>
</dbReference>
<dbReference type="Proteomes" id="UP001595604">
    <property type="component" value="Unassembled WGS sequence"/>
</dbReference>
<sequence>MAVSLDDWIAVQDLLGRYCWYFDEGMGPEWASLYTEDGIFEGTRPEPTVGHAALAQAPVGSAAHFKGRIRHQFGNVHFEEQTDPNRLVAKFYNQVSTWGMDNGNQLLMLAICTAQLVREGAGAPWRIARNTIRVLK</sequence>
<comment type="caution">
    <text evidence="2">The sequence shown here is derived from an EMBL/GenBank/DDBJ whole genome shotgun (WGS) entry which is preliminary data.</text>
</comment>
<evidence type="ECO:0000313" key="3">
    <source>
        <dbReference type="Proteomes" id="UP001595604"/>
    </source>
</evidence>
<reference evidence="3" key="1">
    <citation type="journal article" date="2019" name="Int. J. Syst. Evol. Microbiol.">
        <title>The Global Catalogue of Microorganisms (GCM) 10K type strain sequencing project: providing services to taxonomists for standard genome sequencing and annotation.</title>
        <authorList>
            <consortium name="The Broad Institute Genomics Platform"/>
            <consortium name="The Broad Institute Genome Sequencing Center for Infectious Disease"/>
            <person name="Wu L."/>
            <person name="Ma J."/>
        </authorList>
    </citation>
    <scope>NUCLEOTIDE SEQUENCE [LARGE SCALE GENOMIC DNA]</scope>
    <source>
        <strain evidence="3">KCTC 42984</strain>
    </source>
</reference>
<protein>
    <submittedName>
        <fullName evidence="2">Nuclear transport factor 2 family protein</fullName>
    </submittedName>
</protein>
<proteinExistence type="predicted"/>
<dbReference type="RefSeq" id="WP_379508221.1">
    <property type="nucleotide sequence ID" value="NZ_JBHRTQ010000001.1"/>
</dbReference>
<keyword evidence="3" id="KW-1185">Reference proteome</keyword>
<evidence type="ECO:0000313" key="2">
    <source>
        <dbReference type="EMBL" id="MFC3172825.1"/>
    </source>
</evidence>
<dbReference type="Pfam" id="PF13577">
    <property type="entry name" value="SnoaL_4"/>
    <property type="match status" value="1"/>
</dbReference>
<feature type="domain" description="SnoaL-like" evidence="1">
    <location>
        <begin position="5"/>
        <end position="129"/>
    </location>
</feature>